<evidence type="ECO:0000313" key="6">
    <source>
        <dbReference type="Proteomes" id="UP001148018"/>
    </source>
</evidence>
<dbReference type="SUPFAM" id="SSF52540">
    <property type="entry name" value="P-loop containing nucleoside triphosphate hydrolases"/>
    <property type="match status" value="1"/>
</dbReference>
<dbReference type="PROSITE" id="PS51720">
    <property type="entry name" value="G_AIG1"/>
    <property type="match status" value="1"/>
</dbReference>
<accession>A0A9Q0IHI4</accession>
<dbReference type="EMBL" id="JANIIK010000047">
    <property type="protein sequence ID" value="KAJ3600687.1"/>
    <property type="molecule type" value="Genomic_DNA"/>
</dbReference>
<feature type="domain" description="AIG1-type G" evidence="4">
    <location>
        <begin position="608"/>
        <end position="814"/>
    </location>
</feature>
<dbReference type="InterPro" id="IPR027417">
    <property type="entry name" value="P-loop_NTPase"/>
</dbReference>
<dbReference type="FunFam" id="3.40.50.300:FF:000366">
    <property type="entry name" value="GTPase, IMAP family member 2"/>
    <property type="match status" value="1"/>
</dbReference>
<evidence type="ECO:0000256" key="2">
    <source>
        <dbReference type="ARBA" id="ARBA00022741"/>
    </source>
</evidence>
<dbReference type="AlphaFoldDB" id="A0A9Q0IHI4"/>
<feature type="compositionally biased region" description="Basic and acidic residues" evidence="3">
    <location>
        <begin position="836"/>
        <end position="889"/>
    </location>
</feature>
<dbReference type="Pfam" id="PF04548">
    <property type="entry name" value="AIG1"/>
    <property type="match status" value="1"/>
</dbReference>
<dbReference type="GO" id="GO:0005525">
    <property type="term" value="F:GTP binding"/>
    <property type="evidence" value="ECO:0007669"/>
    <property type="project" value="InterPro"/>
</dbReference>
<dbReference type="Proteomes" id="UP001148018">
    <property type="component" value="Unassembled WGS sequence"/>
</dbReference>
<evidence type="ECO:0000256" key="1">
    <source>
        <dbReference type="ARBA" id="ARBA00008535"/>
    </source>
</evidence>
<evidence type="ECO:0000259" key="4">
    <source>
        <dbReference type="PROSITE" id="PS51720"/>
    </source>
</evidence>
<name>A0A9Q0IHI4_9TELE</name>
<keyword evidence="2" id="KW-0547">Nucleotide-binding</keyword>
<sequence length="973" mass="108018">MEEIREPRYRGYCIESAKTQNPSKRLAVSRGIKQLFQSATKFVRHLQRGVYMATVFYHKDNILVTADDQLPLVEIQCCSTSITHDFLWFAKLSCAWRQLQSSLGTMDLGQVYYEPLKDSHGNVLLVTVKEISDPLSRTALLPEPTAIDTLTEQLQEKLSYHRHSLQWPQAGLYVGILKLCSSVDAIRVLVPKRLPSLLCHTRVRHNPHVSREEWTWLQSHVFSTTNGSVQNLLIGDEEGQLESSGLVDFVRSLRAAVTLLLTKLSIPLYRAYQYGVYTRELLEFGDKLSMLLLLPPSEDFSSSYWPLLGPKEPGLTLPLQVFELIHFWTYERDFVSQYCQAWRLDAAWRDSRWIMDCLQCVRSRQWVGAVPLGLVMGGDPPPRPDTEEEEESLTARCFWPPRLQPQRTMQGITGGLAGVTPVQVIPEEGPAAPELLVPPGPHASSTLLGGVAKGGYPVDISAQPDLAEMGSVGSLLQQALMEPVLTEPRVGYDSLVAPTLPPFSTEPDPSPSISEVLEPMEMAELVDILPTLSLIEEETLPSDSSVPSMMEMLESFGLGIGEPGTFFPLDNLDLTNGVPSTSLTDAFSDHIASEACWENKALLGAAGRAALRLVLLGRTGSGRSASGNTILGRYAFPSSASPSSLTRRCQTHTGTVLGRSLAVTDTPGFFHTGLPPQEVTEELLRGLVVLAAPGPHALLVTLRLGRYTQEERRALGWVRAVLGPRAPEFTLLLLTWGEEGLRGRGPEEYLGESEELGEFVRSCRGGWHLLENRGGTGGREEDQEQVQRLLEKVERMVEENGSGFYGNEMLRGAERTICEAQEERILGGERSWQEPGEEKEMRREGREERRGEERRRWRSEDHRRGSREEDERGRGGREEEERKREEEAARRREEKEFWCELLTAVGRGAAEGGGLLDKRAGLTGKGPGKGKALKKVAAMATTPLSITSAARVVGGAVREGGRVLFKHRKTLLP</sequence>
<dbReference type="InterPro" id="IPR006703">
    <property type="entry name" value="G_AIG1"/>
</dbReference>
<keyword evidence="6" id="KW-1185">Reference proteome</keyword>
<dbReference type="Gene3D" id="3.40.50.300">
    <property type="entry name" value="P-loop containing nucleotide triphosphate hydrolases"/>
    <property type="match status" value="1"/>
</dbReference>
<dbReference type="GO" id="GO:0005819">
    <property type="term" value="C:spindle"/>
    <property type="evidence" value="ECO:0007669"/>
    <property type="project" value="TreeGrafter"/>
</dbReference>
<comment type="similarity">
    <text evidence="1">Belongs to the TRAFAC class TrmE-Era-EngA-EngB-Septin-like GTPase superfamily. AIG1/Toc34/Toc159-like paraseptin GTPase family. IAN subfamily.</text>
</comment>
<evidence type="ECO:0000313" key="5">
    <source>
        <dbReference type="EMBL" id="KAJ3600687.1"/>
    </source>
</evidence>
<dbReference type="GO" id="GO:0061172">
    <property type="term" value="P:regulation of establishment of bipolar cell polarity"/>
    <property type="evidence" value="ECO:0007669"/>
    <property type="project" value="TreeGrafter"/>
</dbReference>
<dbReference type="PANTHER" id="PTHR21437:SF2">
    <property type="entry name" value="ANKYRIN REPEAT AND FIBRONECTIN TYPE-III DOMAIN-CONTAINING PROTEIN 1-LIKE"/>
    <property type="match status" value="1"/>
</dbReference>
<evidence type="ECO:0000256" key="3">
    <source>
        <dbReference type="SAM" id="MobiDB-lite"/>
    </source>
</evidence>
<dbReference type="PANTHER" id="PTHR21437">
    <property type="entry name" value="WIDE AWAKE"/>
    <property type="match status" value="1"/>
</dbReference>
<dbReference type="InterPro" id="IPR039269">
    <property type="entry name" value="ANKFN1"/>
</dbReference>
<protein>
    <recommendedName>
        <fullName evidence="4">AIG1-type G domain-containing protein</fullName>
    </recommendedName>
</protein>
<organism evidence="5 6">
    <name type="scientific">Muraenolepis orangiensis</name>
    <name type="common">Patagonian moray cod</name>
    <dbReference type="NCBI Taxonomy" id="630683"/>
    <lineage>
        <taxon>Eukaryota</taxon>
        <taxon>Metazoa</taxon>
        <taxon>Chordata</taxon>
        <taxon>Craniata</taxon>
        <taxon>Vertebrata</taxon>
        <taxon>Euteleostomi</taxon>
        <taxon>Actinopterygii</taxon>
        <taxon>Neopterygii</taxon>
        <taxon>Teleostei</taxon>
        <taxon>Neoteleostei</taxon>
        <taxon>Acanthomorphata</taxon>
        <taxon>Zeiogadaria</taxon>
        <taxon>Gadariae</taxon>
        <taxon>Gadiformes</taxon>
        <taxon>Muraenolepidoidei</taxon>
        <taxon>Muraenolepididae</taxon>
        <taxon>Muraenolepis</taxon>
    </lineage>
</organism>
<comment type="caution">
    <text evidence="5">The sequence shown here is derived from an EMBL/GenBank/DDBJ whole genome shotgun (WGS) entry which is preliminary data.</text>
</comment>
<dbReference type="GO" id="GO:0000132">
    <property type="term" value="P:establishment of mitotic spindle orientation"/>
    <property type="evidence" value="ECO:0007669"/>
    <property type="project" value="TreeGrafter"/>
</dbReference>
<dbReference type="OrthoDB" id="2428204at2759"/>
<reference evidence="5" key="1">
    <citation type="submission" date="2022-07" db="EMBL/GenBank/DDBJ databases">
        <title>Chromosome-level genome of Muraenolepis orangiensis.</title>
        <authorList>
            <person name="Kim J."/>
        </authorList>
    </citation>
    <scope>NUCLEOTIDE SEQUENCE</scope>
    <source>
        <strain evidence="5">KU_S4_2022</strain>
        <tissue evidence="5">Muscle</tissue>
    </source>
</reference>
<feature type="region of interest" description="Disordered" evidence="3">
    <location>
        <begin position="826"/>
        <end position="889"/>
    </location>
</feature>
<gene>
    <name evidence="5" type="ORF">NHX12_031665</name>
</gene>
<proteinExistence type="inferred from homology"/>